<proteinExistence type="inferred from homology"/>
<evidence type="ECO:0000256" key="4">
    <source>
        <dbReference type="ARBA" id="ARBA00009567"/>
    </source>
</evidence>
<keyword evidence="6" id="KW-0963">Cytoplasm</keyword>
<protein>
    <recommendedName>
        <fullName evidence="5">Elongator complex protein 5</fullName>
    </recommendedName>
</protein>
<keyword evidence="7" id="KW-0819">tRNA processing</keyword>
<evidence type="ECO:0000313" key="9">
    <source>
        <dbReference type="EMBL" id="VVT58590.1"/>
    </source>
</evidence>
<evidence type="ECO:0000256" key="7">
    <source>
        <dbReference type="ARBA" id="ARBA00022694"/>
    </source>
</evidence>
<dbReference type="GO" id="GO:0000049">
    <property type="term" value="F:tRNA binding"/>
    <property type="evidence" value="ECO:0007669"/>
    <property type="project" value="TreeGrafter"/>
</dbReference>
<dbReference type="PANTHER" id="PTHR15641:SF1">
    <property type="entry name" value="ELONGATOR COMPLEX PROTEIN 5"/>
    <property type="match status" value="1"/>
</dbReference>
<evidence type="ECO:0000256" key="6">
    <source>
        <dbReference type="ARBA" id="ARBA00022490"/>
    </source>
</evidence>
<dbReference type="RefSeq" id="XP_031856887.1">
    <property type="nucleotide sequence ID" value="XM_032000996.1"/>
</dbReference>
<dbReference type="Proteomes" id="UP000398389">
    <property type="component" value="Unassembled WGS sequence"/>
</dbReference>
<evidence type="ECO:0000313" key="10">
    <source>
        <dbReference type="Proteomes" id="UP000398389"/>
    </source>
</evidence>
<evidence type="ECO:0000256" key="3">
    <source>
        <dbReference type="ARBA" id="ARBA00005043"/>
    </source>
</evidence>
<evidence type="ECO:0000256" key="1">
    <source>
        <dbReference type="ARBA" id="ARBA00004123"/>
    </source>
</evidence>
<dbReference type="InterPro" id="IPR027417">
    <property type="entry name" value="P-loop_NTPase"/>
</dbReference>
<dbReference type="GO" id="GO:0005829">
    <property type="term" value="C:cytosol"/>
    <property type="evidence" value="ECO:0007669"/>
    <property type="project" value="TreeGrafter"/>
</dbReference>
<evidence type="ECO:0000256" key="5">
    <source>
        <dbReference type="ARBA" id="ARBA00020264"/>
    </source>
</evidence>
<dbReference type="CDD" id="cd19496">
    <property type="entry name" value="Elp5"/>
    <property type="match status" value="1"/>
</dbReference>
<gene>
    <name evidence="9" type="ORF">SAPINGB_P006285</name>
</gene>
<evidence type="ECO:0000256" key="2">
    <source>
        <dbReference type="ARBA" id="ARBA00004496"/>
    </source>
</evidence>
<comment type="pathway">
    <text evidence="3">tRNA modification; 5-methoxycarbonylmethyl-2-thiouridine-tRNA biosynthesis.</text>
</comment>
<dbReference type="GeneID" id="43585096"/>
<evidence type="ECO:0000256" key="8">
    <source>
        <dbReference type="ARBA" id="ARBA00023242"/>
    </source>
</evidence>
<comment type="similarity">
    <text evidence="4">Belongs to the ELP5 family.</text>
</comment>
<dbReference type="AlphaFoldDB" id="A0A5E8C6C5"/>
<dbReference type="PANTHER" id="PTHR15641">
    <property type="entry name" value="ELONGATOR COMPLEX PROTEIN 5"/>
    <property type="match status" value="1"/>
</dbReference>
<dbReference type="UniPathway" id="UPA00988"/>
<keyword evidence="10" id="KW-1185">Reference proteome</keyword>
<name>A0A5E8C6C5_9ASCO</name>
<dbReference type="Pfam" id="PF10483">
    <property type="entry name" value="Elong_Iki1"/>
    <property type="match status" value="1"/>
</dbReference>
<comment type="subcellular location">
    <subcellularLocation>
        <location evidence="2">Cytoplasm</location>
    </subcellularLocation>
    <subcellularLocation>
        <location evidence="1">Nucleus</location>
    </subcellularLocation>
</comment>
<dbReference type="GO" id="GO:0005634">
    <property type="term" value="C:nucleus"/>
    <property type="evidence" value="ECO:0007669"/>
    <property type="project" value="UniProtKB-SubCell"/>
</dbReference>
<reference evidence="9 10" key="1">
    <citation type="submission" date="2019-09" db="EMBL/GenBank/DDBJ databases">
        <authorList>
            <person name="Brejova B."/>
        </authorList>
    </citation>
    <scope>NUCLEOTIDE SEQUENCE [LARGE SCALE GENOMIC DNA]</scope>
</reference>
<accession>A0A5E8C6C5</accession>
<sequence>MIHHQQNAVLLSRLLGLRDHSPFILIKDTIAQTGSYLVKELLRRIPKDTNVVFVSFETVDAPERADRVLDASEFKSLENLRENISKALVVEKKNLILIDSISYIPPDKFSLFLIPLMAPHSTITAIYHTDVPLSEFIIAPGFPSSYPPASTLLNYFATSILSVSHYGGKLSTDGSNTSQLIEPDINEEEEFLQQVSTLVLPASCNRPIFRVDLIHRRKSGRGLEATYLVNSDEGRIDYVPERRNGADEEDVSEDAEEVLKGLTTFNLTTTSKQREARDKVELPFLQAQEVGQGGARGGAIIYEFEKEDDYDEEDPYEDPF</sequence>
<keyword evidence="8" id="KW-0539">Nucleus</keyword>
<dbReference type="GO" id="GO:0002098">
    <property type="term" value="P:tRNA wobble uridine modification"/>
    <property type="evidence" value="ECO:0007669"/>
    <property type="project" value="InterPro"/>
</dbReference>
<dbReference type="OrthoDB" id="166907at2759"/>
<dbReference type="GO" id="GO:0033588">
    <property type="term" value="C:elongator holoenzyme complex"/>
    <property type="evidence" value="ECO:0007669"/>
    <property type="project" value="InterPro"/>
</dbReference>
<dbReference type="EMBL" id="CABVLU010000005">
    <property type="protein sequence ID" value="VVT58590.1"/>
    <property type="molecule type" value="Genomic_DNA"/>
</dbReference>
<dbReference type="Gene3D" id="3.40.50.300">
    <property type="entry name" value="P-loop containing nucleotide triphosphate hydrolases"/>
    <property type="match status" value="1"/>
</dbReference>
<dbReference type="InterPro" id="IPR019519">
    <property type="entry name" value="Elp5"/>
</dbReference>
<organism evidence="9 10">
    <name type="scientific">Magnusiomyces paraingens</name>
    <dbReference type="NCBI Taxonomy" id="2606893"/>
    <lineage>
        <taxon>Eukaryota</taxon>
        <taxon>Fungi</taxon>
        <taxon>Dikarya</taxon>
        <taxon>Ascomycota</taxon>
        <taxon>Saccharomycotina</taxon>
        <taxon>Dipodascomycetes</taxon>
        <taxon>Dipodascales</taxon>
        <taxon>Dipodascaceae</taxon>
        <taxon>Magnusiomyces</taxon>
    </lineage>
</organism>